<feature type="compositionally biased region" description="Polar residues" evidence="5">
    <location>
        <begin position="1"/>
        <end position="11"/>
    </location>
</feature>
<feature type="transmembrane region" description="Helical" evidence="6">
    <location>
        <begin position="148"/>
        <end position="166"/>
    </location>
</feature>
<accession>A0ABX8BPW5</accession>
<feature type="transmembrane region" description="Helical" evidence="6">
    <location>
        <begin position="178"/>
        <end position="197"/>
    </location>
</feature>
<feature type="domain" description="Major facilitator superfamily (MFS) profile" evidence="7">
    <location>
        <begin position="24"/>
        <end position="405"/>
    </location>
</feature>
<protein>
    <submittedName>
        <fullName evidence="8">MFS transporter</fullName>
    </submittedName>
</protein>
<evidence type="ECO:0000256" key="4">
    <source>
        <dbReference type="ARBA" id="ARBA00023136"/>
    </source>
</evidence>
<evidence type="ECO:0000313" key="9">
    <source>
        <dbReference type="Proteomes" id="UP000676079"/>
    </source>
</evidence>
<feature type="transmembrane region" description="Helical" evidence="6">
    <location>
        <begin position="89"/>
        <end position="108"/>
    </location>
</feature>
<keyword evidence="2 6" id="KW-0812">Transmembrane</keyword>
<dbReference type="PANTHER" id="PTHR42910">
    <property type="entry name" value="TRANSPORTER SCO4007-RELATED"/>
    <property type="match status" value="1"/>
</dbReference>
<feature type="transmembrane region" description="Helical" evidence="6">
    <location>
        <begin position="231"/>
        <end position="253"/>
    </location>
</feature>
<feature type="region of interest" description="Disordered" evidence="5">
    <location>
        <begin position="1"/>
        <end position="20"/>
    </location>
</feature>
<feature type="transmembrane region" description="Helical" evidence="6">
    <location>
        <begin position="114"/>
        <end position="136"/>
    </location>
</feature>
<name>A0ABX8BPW5_9ACTN</name>
<dbReference type="EMBL" id="CP074133">
    <property type="protein sequence ID" value="QUX22433.1"/>
    <property type="molecule type" value="Genomic_DNA"/>
</dbReference>
<keyword evidence="4 6" id="KW-0472">Membrane</keyword>
<feature type="transmembrane region" description="Helical" evidence="6">
    <location>
        <begin position="315"/>
        <end position="334"/>
    </location>
</feature>
<reference evidence="8 9" key="1">
    <citation type="submission" date="2021-05" db="EMBL/GenBank/DDBJ databases">
        <title>Direct Submission.</title>
        <authorList>
            <person name="Li K."/>
            <person name="Gao J."/>
        </authorList>
    </citation>
    <scope>NUCLEOTIDE SEQUENCE [LARGE SCALE GENOMIC DNA]</scope>
    <source>
        <strain evidence="8 9">Mg02</strain>
    </source>
</reference>
<dbReference type="InterPro" id="IPR020846">
    <property type="entry name" value="MFS_dom"/>
</dbReference>
<sequence length="405" mass="41006">MTNPLSVSGQNAAGRERRRTTSSALPVMAVAAGLSVAGNYFAQPLLGLLGSELGMSTTTAGLTVAAAQVGYAVGLGLLVPLGDRYARRGLAATLLAATGLLLALAGAAPTGWLLLAATALAAVTSVGAQVLVPFAAELAPPHRRARDIGVVMAGVLAGGLVGRAASGLVAELAGWRTVYWVTAVLLLAVAAVVWRVLPGGGGDRGEATRPLRLWRSTAALLVDLPALRRPIATAALAMASFTVHLTVVTLLLVDAPYGWTPAVIGLVGLIGVIGPLAMPLAGRLVDRGHPRAVLVTGLVLAATGWAVMLPAQNGGIAWLLVGLVLLNAGQTAVLNASQTTAYELRPQARSRINAVFMTLFFAGGAVGGALVPVVWVNAHWTGACLLGAGLVALGLLVALAPRRRG</sequence>
<dbReference type="CDD" id="cd17324">
    <property type="entry name" value="MFS_NepI_like"/>
    <property type="match status" value="1"/>
</dbReference>
<dbReference type="Proteomes" id="UP000676079">
    <property type="component" value="Chromosome"/>
</dbReference>
<evidence type="ECO:0000256" key="6">
    <source>
        <dbReference type="SAM" id="Phobius"/>
    </source>
</evidence>
<proteinExistence type="predicted"/>
<feature type="transmembrane region" description="Helical" evidence="6">
    <location>
        <begin position="380"/>
        <end position="400"/>
    </location>
</feature>
<organism evidence="8 9">
    <name type="scientific">Nocardiopsis changdeensis</name>
    <dbReference type="NCBI Taxonomy" id="2831969"/>
    <lineage>
        <taxon>Bacteria</taxon>
        <taxon>Bacillati</taxon>
        <taxon>Actinomycetota</taxon>
        <taxon>Actinomycetes</taxon>
        <taxon>Streptosporangiales</taxon>
        <taxon>Nocardiopsidaceae</taxon>
        <taxon>Nocardiopsis</taxon>
    </lineage>
</organism>
<dbReference type="PANTHER" id="PTHR42910:SF1">
    <property type="entry name" value="MAJOR FACILITATOR SUPERFAMILY (MFS) PROFILE DOMAIN-CONTAINING PROTEIN"/>
    <property type="match status" value="1"/>
</dbReference>
<keyword evidence="3 6" id="KW-1133">Transmembrane helix</keyword>
<evidence type="ECO:0000256" key="5">
    <source>
        <dbReference type="SAM" id="MobiDB-lite"/>
    </source>
</evidence>
<feature type="transmembrane region" description="Helical" evidence="6">
    <location>
        <begin position="24"/>
        <end position="42"/>
    </location>
</feature>
<dbReference type="RefSeq" id="WP_220563649.1">
    <property type="nucleotide sequence ID" value="NZ_CP074133.1"/>
</dbReference>
<evidence type="ECO:0000259" key="7">
    <source>
        <dbReference type="PROSITE" id="PS50850"/>
    </source>
</evidence>
<dbReference type="Pfam" id="PF07690">
    <property type="entry name" value="MFS_1"/>
    <property type="match status" value="1"/>
</dbReference>
<dbReference type="PROSITE" id="PS50850">
    <property type="entry name" value="MFS"/>
    <property type="match status" value="1"/>
</dbReference>
<evidence type="ECO:0000256" key="3">
    <source>
        <dbReference type="ARBA" id="ARBA00022989"/>
    </source>
</evidence>
<gene>
    <name evidence="8" type="ORF">KGD84_29630</name>
</gene>
<feature type="transmembrane region" description="Helical" evidence="6">
    <location>
        <begin position="354"/>
        <end position="374"/>
    </location>
</feature>
<feature type="transmembrane region" description="Helical" evidence="6">
    <location>
        <begin position="292"/>
        <end position="309"/>
    </location>
</feature>
<evidence type="ECO:0000256" key="2">
    <source>
        <dbReference type="ARBA" id="ARBA00022692"/>
    </source>
</evidence>
<dbReference type="InterPro" id="IPR011701">
    <property type="entry name" value="MFS"/>
</dbReference>
<evidence type="ECO:0000313" key="8">
    <source>
        <dbReference type="EMBL" id="QUX22433.1"/>
    </source>
</evidence>
<evidence type="ECO:0000256" key="1">
    <source>
        <dbReference type="ARBA" id="ARBA00004651"/>
    </source>
</evidence>
<feature type="transmembrane region" description="Helical" evidence="6">
    <location>
        <begin position="259"/>
        <end position="280"/>
    </location>
</feature>
<comment type="subcellular location">
    <subcellularLocation>
        <location evidence="1">Cell membrane</location>
        <topology evidence="1">Multi-pass membrane protein</topology>
    </subcellularLocation>
</comment>
<feature type="transmembrane region" description="Helical" evidence="6">
    <location>
        <begin position="62"/>
        <end position="82"/>
    </location>
</feature>
<keyword evidence="9" id="KW-1185">Reference proteome</keyword>
<dbReference type="SUPFAM" id="SSF103473">
    <property type="entry name" value="MFS general substrate transporter"/>
    <property type="match status" value="1"/>
</dbReference>
<dbReference type="Gene3D" id="1.20.1250.20">
    <property type="entry name" value="MFS general substrate transporter like domains"/>
    <property type="match status" value="1"/>
</dbReference>
<dbReference type="InterPro" id="IPR036259">
    <property type="entry name" value="MFS_trans_sf"/>
</dbReference>